<protein>
    <submittedName>
        <fullName evidence="1">Uncharacterized protein</fullName>
    </submittedName>
</protein>
<reference evidence="1" key="1">
    <citation type="journal article" date="2019" name="bioRxiv">
        <title>The Genome of the Zebra Mussel, Dreissena polymorpha: A Resource for Invasive Species Research.</title>
        <authorList>
            <person name="McCartney M.A."/>
            <person name="Auch B."/>
            <person name="Kono T."/>
            <person name="Mallez S."/>
            <person name="Zhang Y."/>
            <person name="Obille A."/>
            <person name="Becker A."/>
            <person name="Abrahante J.E."/>
            <person name="Garbe J."/>
            <person name="Badalamenti J.P."/>
            <person name="Herman A."/>
            <person name="Mangelson H."/>
            <person name="Liachko I."/>
            <person name="Sullivan S."/>
            <person name="Sone E.D."/>
            <person name="Koren S."/>
            <person name="Silverstein K.A.T."/>
            <person name="Beckman K.B."/>
            <person name="Gohl D.M."/>
        </authorList>
    </citation>
    <scope>NUCLEOTIDE SEQUENCE</scope>
    <source>
        <strain evidence="1">Duluth1</strain>
        <tissue evidence="1">Whole animal</tissue>
    </source>
</reference>
<name>A0A9D4LX99_DREPO</name>
<evidence type="ECO:0000313" key="1">
    <source>
        <dbReference type="EMBL" id="KAH3866408.1"/>
    </source>
</evidence>
<accession>A0A9D4LX99</accession>
<proteinExistence type="predicted"/>
<dbReference type="EMBL" id="JAIWYP010000002">
    <property type="protein sequence ID" value="KAH3866408.1"/>
    <property type="molecule type" value="Genomic_DNA"/>
</dbReference>
<dbReference type="AlphaFoldDB" id="A0A9D4LX99"/>
<gene>
    <name evidence="1" type="ORF">DPMN_029470</name>
</gene>
<keyword evidence="2" id="KW-1185">Reference proteome</keyword>
<reference evidence="1" key="2">
    <citation type="submission" date="2020-11" db="EMBL/GenBank/DDBJ databases">
        <authorList>
            <person name="McCartney M.A."/>
            <person name="Auch B."/>
            <person name="Kono T."/>
            <person name="Mallez S."/>
            <person name="Becker A."/>
            <person name="Gohl D.M."/>
            <person name="Silverstein K.A.T."/>
            <person name="Koren S."/>
            <person name="Bechman K.B."/>
            <person name="Herman A."/>
            <person name="Abrahante J.E."/>
            <person name="Garbe J."/>
        </authorList>
    </citation>
    <scope>NUCLEOTIDE SEQUENCE</scope>
    <source>
        <strain evidence="1">Duluth1</strain>
        <tissue evidence="1">Whole animal</tissue>
    </source>
</reference>
<dbReference type="Proteomes" id="UP000828390">
    <property type="component" value="Unassembled WGS sequence"/>
</dbReference>
<comment type="caution">
    <text evidence="1">The sequence shown here is derived from an EMBL/GenBank/DDBJ whole genome shotgun (WGS) entry which is preliminary data.</text>
</comment>
<evidence type="ECO:0000313" key="2">
    <source>
        <dbReference type="Proteomes" id="UP000828390"/>
    </source>
</evidence>
<organism evidence="1 2">
    <name type="scientific">Dreissena polymorpha</name>
    <name type="common">Zebra mussel</name>
    <name type="synonym">Mytilus polymorpha</name>
    <dbReference type="NCBI Taxonomy" id="45954"/>
    <lineage>
        <taxon>Eukaryota</taxon>
        <taxon>Metazoa</taxon>
        <taxon>Spiralia</taxon>
        <taxon>Lophotrochozoa</taxon>
        <taxon>Mollusca</taxon>
        <taxon>Bivalvia</taxon>
        <taxon>Autobranchia</taxon>
        <taxon>Heteroconchia</taxon>
        <taxon>Euheterodonta</taxon>
        <taxon>Imparidentia</taxon>
        <taxon>Neoheterodontei</taxon>
        <taxon>Myida</taxon>
        <taxon>Dreissenoidea</taxon>
        <taxon>Dreissenidae</taxon>
        <taxon>Dreissena</taxon>
    </lineage>
</organism>
<sequence>MGTQNFGYEQHIGVRGSCTRGELDPFSKTGKRVTFSIKSKNNYIRSFPSVTASDVPPDSFVSGSCPEPLDKFEKGREPSCLNLYQ</sequence>